<dbReference type="AlphaFoldDB" id="A0A2D4IEG7"/>
<reference evidence="1" key="1">
    <citation type="submission" date="2017-07" db="EMBL/GenBank/DDBJ databases">
        <authorList>
            <person name="Mikheyev A."/>
            <person name="Grau M."/>
        </authorList>
    </citation>
    <scope>NUCLEOTIDE SEQUENCE</scope>
    <source>
        <tissue evidence="1">Venom_gland</tissue>
    </source>
</reference>
<reference evidence="1" key="2">
    <citation type="submission" date="2017-11" db="EMBL/GenBank/DDBJ databases">
        <title>Coralsnake Venomics: Analyses of Venom Gland Transcriptomes and Proteomes of Six Brazilian Taxa.</title>
        <authorList>
            <person name="Aird S.D."/>
            <person name="Jorge da Silva N."/>
            <person name="Qiu L."/>
            <person name="Villar-Briones A."/>
            <person name="Aparecida-Saddi V."/>
            <person name="Campos-Telles M.P."/>
            <person name="Grau M."/>
            <person name="Mikheyev A.S."/>
        </authorList>
    </citation>
    <scope>NUCLEOTIDE SEQUENCE</scope>
    <source>
        <tissue evidence="1">Venom_gland</tissue>
    </source>
</reference>
<accession>A0A2D4IEG7</accession>
<organism evidence="1">
    <name type="scientific">Micrurus lemniscatus lemniscatus</name>
    <dbReference type="NCBI Taxonomy" id="129467"/>
    <lineage>
        <taxon>Eukaryota</taxon>
        <taxon>Metazoa</taxon>
        <taxon>Chordata</taxon>
        <taxon>Craniata</taxon>
        <taxon>Vertebrata</taxon>
        <taxon>Euteleostomi</taxon>
        <taxon>Lepidosauria</taxon>
        <taxon>Squamata</taxon>
        <taxon>Bifurcata</taxon>
        <taxon>Unidentata</taxon>
        <taxon>Episquamata</taxon>
        <taxon>Toxicofera</taxon>
        <taxon>Serpentes</taxon>
        <taxon>Colubroidea</taxon>
        <taxon>Elapidae</taxon>
        <taxon>Elapinae</taxon>
        <taxon>Micrurus</taxon>
    </lineage>
</organism>
<evidence type="ECO:0000313" key="1">
    <source>
        <dbReference type="EMBL" id="LAA82593.1"/>
    </source>
</evidence>
<proteinExistence type="predicted"/>
<sequence length="102" mass="11692">MIILEIKMPPAHLNSKTGEKARFPGHFYIGKQGKDHSNFQSKAVTEKIWVTATLFKRWDAGHAKSNLTRWAETVKHGFLKITIMCCKNQGFVGNNQHFELHL</sequence>
<name>A0A2D4IEG7_MICLE</name>
<protein>
    <submittedName>
        <fullName evidence="1">Uncharacterized protein</fullName>
    </submittedName>
</protein>
<dbReference type="EMBL" id="IACK01091767">
    <property type="protein sequence ID" value="LAA82593.1"/>
    <property type="molecule type" value="Transcribed_RNA"/>
</dbReference>
<dbReference type="EMBL" id="IACK01091769">
    <property type="protein sequence ID" value="LAA82602.1"/>
    <property type="molecule type" value="Transcribed_RNA"/>
</dbReference>
<dbReference type="EMBL" id="IACK01091768">
    <property type="protein sequence ID" value="LAA82599.1"/>
    <property type="molecule type" value="Transcribed_RNA"/>
</dbReference>